<accession>A0A4Y9LSM7</accession>
<dbReference type="RefSeq" id="WP_135176754.1">
    <property type="nucleotide sequence ID" value="NZ_SPQT01000017.1"/>
</dbReference>
<protein>
    <recommendedName>
        <fullName evidence="2">histidine kinase</fullName>
        <ecNumber evidence="2">2.7.13.3</ecNumber>
    </recommendedName>
</protein>
<evidence type="ECO:0000259" key="9">
    <source>
        <dbReference type="Pfam" id="PF13581"/>
    </source>
</evidence>
<dbReference type="PANTHER" id="PTHR41523:SF7">
    <property type="entry name" value="HISTIDINE KINASE"/>
    <property type="match status" value="1"/>
</dbReference>
<evidence type="ECO:0000256" key="3">
    <source>
        <dbReference type="ARBA" id="ARBA00022553"/>
    </source>
</evidence>
<keyword evidence="11" id="KW-1185">Reference proteome</keyword>
<keyword evidence="3" id="KW-0597">Phosphoprotein</keyword>
<feature type="domain" description="Histidine kinase/HSP90-like ATPase" evidence="9">
    <location>
        <begin position="118"/>
        <end position="189"/>
    </location>
</feature>
<dbReference type="InterPro" id="IPR003594">
    <property type="entry name" value="HATPase_dom"/>
</dbReference>
<reference evidence="10 11" key="1">
    <citation type="submission" date="2019-03" db="EMBL/GenBank/DDBJ databases">
        <title>Bradyrhizobium diversity isolated from nodules of Chamaecrista fasciculata.</title>
        <authorList>
            <person name="Klepa M.S."/>
            <person name="Urquiaga M.O."/>
            <person name="Hungria M."/>
            <person name="Delamuta J.R."/>
        </authorList>
    </citation>
    <scope>NUCLEOTIDE SEQUENCE [LARGE SCALE GENOMIC DNA]</scope>
    <source>
        <strain evidence="10 11">CNPSo 3448</strain>
    </source>
</reference>
<keyword evidence="5" id="KW-0547">Nucleotide-binding</keyword>
<dbReference type="Gene3D" id="3.30.565.10">
    <property type="entry name" value="Histidine kinase-like ATPase, C-terminal domain"/>
    <property type="match status" value="1"/>
</dbReference>
<proteinExistence type="predicted"/>
<dbReference type="InterPro" id="IPR011495">
    <property type="entry name" value="Sig_transdc_His_kin_sub2_dim/P"/>
</dbReference>
<dbReference type="PANTHER" id="PTHR41523">
    <property type="entry name" value="TWO-COMPONENT SYSTEM SENSOR PROTEIN"/>
    <property type="match status" value="1"/>
</dbReference>
<dbReference type="OrthoDB" id="7991996at2"/>
<dbReference type="EMBL" id="SPQT01000017">
    <property type="protein sequence ID" value="TFV44802.1"/>
    <property type="molecule type" value="Genomic_DNA"/>
</dbReference>
<evidence type="ECO:0000259" key="8">
    <source>
        <dbReference type="Pfam" id="PF07568"/>
    </source>
</evidence>
<gene>
    <name evidence="10" type="ORF">E4K65_27335</name>
</gene>
<evidence type="ECO:0000256" key="2">
    <source>
        <dbReference type="ARBA" id="ARBA00012438"/>
    </source>
</evidence>
<evidence type="ECO:0000256" key="1">
    <source>
        <dbReference type="ARBA" id="ARBA00000085"/>
    </source>
</evidence>
<dbReference type="InterPro" id="IPR036890">
    <property type="entry name" value="HATPase_C_sf"/>
</dbReference>
<sequence>MSAIGSMSNGSAARSQFVGSLDDQSRDWELVLRESHHRMKNTLTLLGASVRRDFTRAGTRDVSLAVDRFERRVVAFGRLYQLLSDNGDQSMVPVGAFFENLCGAISEAVLEPAGIRCEAAIENGVLPASQCHRLALMLTELVTNAAKHAFPNKNGALIRIDLANCDGAWVCTVADNGIGAIGPLQGTGSRILEGLARSIHARLHGEAGEGGTRVTIVMPAA</sequence>
<keyword evidence="6 10" id="KW-0418">Kinase</keyword>
<keyword evidence="4" id="KW-0808">Transferase</keyword>
<dbReference type="SUPFAM" id="SSF55874">
    <property type="entry name" value="ATPase domain of HSP90 chaperone/DNA topoisomerase II/histidine kinase"/>
    <property type="match status" value="1"/>
</dbReference>
<organism evidence="10 11">
    <name type="scientific">Bradyrhizobium niftali</name>
    <dbReference type="NCBI Taxonomy" id="2560055"/>
    <lineage>
        <taxon>Bacteria</taxon>
        <taxon>Pseudomonadati</taxon>
        <taxon>Pseudomonadota</taxon>
        <taxon>Alphaproteobacteria</taxon>
        <taxon>Hyphomicrobiales</taxon>
        <taxon>Nitrobacteraceae</taxon>
        <taxon>Bradyrhizobium</taxon>
    </lineage>
</organism>
<comment type="catalytic activity">
    <reaction evidence="1">
        <text>ATP + protein L-histidine = ADP + protein N-phospho-L-histidine.</text>
        <dbReference type="EC" id="2.7.13.3"/>
    </reaction>
</comment>
<feature type="domain" description="Signal transduction histidine kinase subgroup 2 dimerisation and phosphoacceptor" evidence="8">
    <location>
        <begin position="34"/>
        <end position="108"/>
    </location>
</feature>
<evidence type="ECO:0000313" key="10">
    <source>
        <dbReference type="EMBL" id="TFV44802.1"/>
    </source>
</evidence>
<dbReference type="Proteomes" id="UP000297966">
    <property type="component" value="Unassembled WGS sequence"/>
</dbReference>
<evidence type="ECO:0000256" key="7">
    <source>
        <dbReference type="ARBA" id="ARBA00022840"/>
    </source>
</evidence>
<dbReference type="GO" id="GO:0005524">
    <property type="term" value="F:ATP binding"/>
    <property type="evidence" value="ECO:0007669"/>
    <property type="project" value="UniProtKB-KW"/>
</dbReference>
<dbReference type="GO" id="GO:0004673">
    <property type="term" value="F:protein histidine kinase activity"/>
    <property type="evidence" value="ECO:0007669"/>
    <property type="project" value="UniProtKB-EC"/>
</dbReference>
<keyword evidence="7" id="KW-0067">ATP-binding</keyword>
<name>A0A4Y9LSM7_9BRAD</name>
<evidence type="ECO:0000256" key="4">
    <source>
        <dbReference type="ARBA" id="ARBA00022679"/>
    </source>
</evidence>
<evidence type="ECO:0000256" key="6">
    <source>
        <dbReference type="ARBA" id="ARBA00022777"/>
    </source>
</evidence>
<dbReference type="Pfam" id="PF07568">
    <property type="entry name" value="HisKA_2"/>
    <property type="match status" value="1"/>
</dbReference>
<evidence type="ECO:0000256" key="5">
    <source>
        <dbReference type="ARBA" id="ARBA00022741"/>
    </source>
</evidence>
<dbReference type="EC" id="2.7.13.3" evidence="2"/>
<comment type="caution">
    <text evidence="10">The sequence shown here is derived from an EMBL/GenBank/DDBJ whole genome shotgun (WGS) entry which is preliminary data.</text>
</comment>
<evidence type="ECO:0000313" key="11">
    <source>
        <dbReference type="Proteomes" id="UP000297966"/>
    </source>
</evidence>
<dbReference type="Pfam" id="PF13581">
    <property type="entry name" value="HATPase_c_2"/>
    <property type="match status" value="1"/>
</dbReference>
<dbReference type="AlphaFoldDB" id="A0A4Y9LSM7"/>